<protein>
    <recommendedName>
        <fullName evidence="11">1-deoxy-D-xylulose-5-phosphate synthase</fullName>
        <ecNumber evidence="11">2.2.1.7</ecNumber>
    </recommendedName>
    <alternativeName>
        <fullName evidence="11">1-deoxyxylulose-5-phosphate synthase</fullName>
        <shortName evidence="11">DXP synthase</shortName>
        <shortName evidence="11">DXPS</shortName>
    </alternativeName>
</protein>
<dbReference type="Proteomes" id="UP000614410">
    <property type="component" value="Unassembled WGS sequence"/>
</dbReference>
<feature type="binding site" evidence="11">
    <location>
        <begin position="145"/>
        <end position="146"/>
    </location>
    <ligand>
        <name>thiamine diphosphate</name>
        <dbReference type="ChEBI" id="CHEBI:58937"/>
    </ligand>
</feature>
<comment type="subunit">
    <text evidence="3 11">Homodimer.</text>
</comment>
<feature type="binding site" evidence="11">
    <location>
        <position position="72"/>
    </location>
    <ligand>
        <name>thiamine diphosphate</name>
        <dbReference type="ChEBI" id="CHEBI:58937"/>
    </ligand>
</feature>
<organism evidence="13 14">
    <name type="scientific">Candidatus Amunia macphersoniae</name>
    <dbReference type="NCBI Taxonomy" id="3127014"/>
    <lineage>
        <taxon>Bacteria</taxon>
        <taxon>Bacillati</taxon>
        <taxon>Candidatus Dormiibacterota</taxon>
        <taxon>Candidatus Dormibacteria</taxon>
        <taxon>Candidatus Aeolococcales</taxon>
        <taxon>Candidatus Aeolococcaceae</taxon>
        <taxon>Candidatus Amunia</taxon>
    </lineage>
</organism>
<dbReference type="InterPro" id="IPR005475">
    <property type="entry name" value="Transketolase-like_Pyr-bd"/>
</dbReference>
<evidence type="ECO:0000256" key="5">
    <source>
        <dbReference type="ARBA" id="ARBA00022723"/>
    </source>
</evidence>
<keyword evidence="4 11" id="KW-0808">Transferase</keyword>
<dbReference type="HAMAP" id="MF_00315">
    <property type="entry name" value="DXP_synth"/>
    <property type="match status" value="1"/>
</dbReference>
<dbReference type="GO" id="GO:0008661">
    <property type="term" value="F:1-deoxy-D-xylulose-5-phosphate synthase activity"/>
    <property type="evidence" value="ECO:0007669"/>
    <property type="project" value="UniProtKB-UniRule"/>
</dbReference>
<dbReference type="Gene3D" id="3.40.50.920">
    <property type="match status" value="1"/>
</dbReference>
<accession>A0A934KE13</accession>
<name>A0A934KE13_9BACT</name>
<dbReference type="GO" id="GO:0030976">
    <property type="term" value="F:thiamine pyrophosphate binding"/>
    <property type="evidence" value="ECO:0007669"/>
    <property type="project" value="UniProtKB-UniRule"/>
</dbReference>
<dbReference type="FunFam" id="3.40.50.920:FF:000002">
    <property type="entry name" value="1-deoxy-D-xylulose-5-phosphate synthase"/>
    <property type="match status" value="1"/>
</dbReference>
<keyword evidence="9 11" id="KW-0414">Isoprene biosynthesis</keyword>
<evidence type="ECO:0000256" key="2">
    <source>
        <dbReference type="ARBA" id="ARBA00011081"/>
    </source>
</evidence>
<comment type="cofactor">
    <cofactor evidence="11">
        <name>thiamine diphosphate</name>
        <dbReference type="ChEBI" id="CHEBI:58937"/>
    </cofactor>
    <text evidence="11">Binds 1 thiamine pyrophosphate per subunit.</text>
</comment>
<evidence type="ECO:0000256" key="1">
    <source>
        <dbReference type="ARBA" id="ARBA00004980"/>
    </source>
</evidence>
<dbReference type="InterPro" id="IPR033248">
    <property type="entry name" value="Transketolase_C"/>
</dbReference>
<keyword evidence="6 11" id="KW-0460">Magnesium</keyword>
<dbReference type="Pfam" id="PF13292">
    <property type="entry name" value="DXP_synthase_N"/>
    <property type="match status" value="1"/>
</dbReference>
<evidence type="ECO:0000256" key="4">
    <source>
        <dbReference type="ARBA" id="ARBA00022679"/>
    </source>
</evidence>
<dbReference type="InterPro" id="IPR029061">
    <property type="entry name" value="THDP-binding"/>
</dbReference>
<comment type="pathway">
    <text evidence="1 11">Metabolic intermediate biosynthesis; 1-deoxy-D-xylulose 5-phosphate biosynthesis; 1-deoxy-D-xylulose 5-phosphate from D-glyceraldehyde 3-phosphate and pyruvate: step 1/1.</text>
</comment>
<proteinExistence type="inferred from homology"/>
<dbReference type="PROSITE" id="PS00802">
    <property type="entry name" value="TRANSKETOLASE_2"/>
    <property type="match status" value="1"/>
</dbReference>
<feature type="binding site" evidence="11">
    <location>
        <position position="173"/>
    </location>
    <ligand>
        <name>thiamine diphosphate</name>
        <dbReference type="ChEBI" id="CHEBI:58937"/>
    </ligand>
</feature>
<dbReference type="CDD" id="cd07033">
    <property type="entry name" value="TPP_PYR_DXS_TK_like"/>
    <property type="match status" value="1"/>
</dbReference>
<dbReference type="Pfam" id="PF02779">
    <property type="entry name" value="Transket_pyr"/>
    <property type="match status" value="1"/>
</dbReference>
<evidence type="ECO:0000256" key="7">
    <source>
        <dbReference type="ARBA" id="ARBA00022977"/>
    </source>
</evidence>
<dbReference type="InterPro" id="IPR009014">
    <property type="entry name" value="Transketo_C/PFOR_II"/>
</dbReference>
<dbReference type="SUPFAM" id="SSF52518">
    <property type="entry name" value="Thiamin diphosphate-binding fold (THDP-binding)"/>
    <property type="match status" value="2"/>
</dbReference>
<dbReference type="InterPro" id="IPR049557">
    <property type="entry name" value="Transketolase_CS"/>
</dbReference>
<dbReference type="PANTHER" id="PTHR43322">
    <property type="entry name" value="1-D-DEOXYXYLULOSE 5-PHOSPHATE SYNTHASE-RELATED"/>
    <property type="match status" value="1"/>
</dbReference>
<evidence type="ECO:0000256" key="8">
    <source>
        <dbReference type="ARBA" id="ARBA00023052"/>
    </source>
</evidence>
<dbReference type="EMBL" id="JAEKNN010000002">
    <property type="protein sequence ID" value="MBJ7607811.1"/>
    <property type="molecule type" value="Genomic_DNA"/>
</dbReference>
<evidence type="ECO:0000256" key="11">
    <source>
        <dbReference type="HAMAP-Rule" id="MF_00315"/>
    </source>
</evidence>
<evidence type="ECO:0000313" key="14">
    <source>
        <dbReference type="Proteomes" id="UP000614410"/>
    </source>
</evidence>
<reference evidence="13 14" key="1">
    <citation type="submission" date="2020-10" db="EMBL/GenBank/DDBJ databases">
        <title>Ca. Dormibacterota MAGs.</title>
        <authorList>
            <person name="Montgomery K."/>
        </authorList>
    </citation>
    <scope>NUCLEOTIDE SEQUENCE [LARGE SCALE GENOMIC DNA]</scope>
    <source>
        <strain evidence="13">Mitchell_Peninsula_5</strain>
    </source>
</reference>
<feature type="domain" description="Transketolase-like pyrimidine-binding" evidence="12">
    <location>
        <begin position="313"/>
        <end position="476"/>
    </location>
</feature>
<dbReference type="AlphaFoldDB" id="A0A934KE13"/>
<dbReference type="Gene3D" id="3.40.50.970">
    <property type="match status" value="2"/>
</dbReference>
<evidence type="ECO:0000256" key="9">
    <source>
        <dbReference type="ARBA" id="ARBA00023229"/>
    </source>
</evidence>
<comment type="catalytic activity">
    <reaction evidence="11">
        <text>D-glyceraldehyde 3-phosphate + pyruvate + H(+) = 1-deoxy-D-xylulose 5-phosphate + CO2</text>
        <dbReference type="Rhea" id="RHEA:12605"/>
        <dbReference type="ChEBI" id="CHEBI:15361"/>
        <dbReference type="ChEBI" id="CHEBI:15378"/>
        <dbReference type="ChEBI" id="CHEBI:16526"/>
        <dbReference type="ChEBI" id="CHEBI:57792"/>
        <dbReference type="ChEBI" id="CHEBI:59776"/>
        <dbReference type="EC" id="2.2.1.7"/>
    </reaction>
</comment>
<dbReference type="PROSITE" id="PS00801">
    <property type="entry name" value="TRANSKETOLASE_1"/>
    <property type="match status" value="1"/>
</dbReference>
<dbReference type="GO" id="GO:0016114">
    <property type="term" value="P:terpenoid biosynthetic process"/>
    <property type="evidence" value="ECO:0007669"/>
    <property type="project" value="UniProtKB-UniRule"/>
</dbReference>
<dbReference type="GO" id="GO:0000287">
    <property type="term" value="F:magnesium ion binding"/>
    <property type="evidence" value="ECO:0007669"/>
    <property type="project" value="UniProtKB-UniRule"/>
</dbReference>
<dbReference type="GO" id="GO:0019288">
    <property type="term" value="P:isopentenyl diphosphate biosynthetic process, methylerythritol 4-phosphate pathway"/>
    <property type="evidence" value="ECO:0007669"/>
    <property type="project" value="TreeGrafter"/>
</dbReference>
<dbReference type="NCBIfam" id="NF003933">
    <property type="entry name" value="PRK05444.2-2"/>
    <property type="match status" value="1"/>
</dbReference>
<evidence type="ECO:0000259" key="12">
    <source>
        <dbReference type="SMART" id="SM00861"/>
    </source>
</evidence>
<comment type="caution">
    <text evidence="13">The sequence shown here is derived from an EMBL/GenBank/DDBJ whole genome shotgun (WGS) entry which is preliminary data.</text>
</comment>
<feature type="binding site" evidence="11">
    <location>
        <begin position="113"/>
        <end position="115"/>
    </location>
    <ligand>
        <name>thiamine diphosphate</name>
        <dbReference type="ChEBI" id="CHEBI:58937"/>
    </ligand>
</feature>
<dbReference type="InterPro" id="IPR020826">
    <property type="entry name" value="Transketolase_BS"/>
</dbReference>
<keyword evidence="7 11" id="KW-0784">Thiamine biosynthesis</keyword>
<dbReference type="SUPFAM" id="SSF52922">
    <property type="entry name" value="TK C-terminal domain-like"/>
    <property type="match status" value="1"/>
</dbReference>
<dbReference type="InterPro" id="IPR005477">
    <property type="entry name" value="Dxylulose-5-P_synthase"/>
</dbReference>
<dbReference type="FunFam" id="3.40.50.970:FF:000005">
    <property type="entry name" value="1-deoxy-D-xylulose-5-phosphate synthase"/>
    <property type="match status" value="1"/>
</dbReference>
<feature type="binding site" evidence="11">
    <location>
        <position position="364"/>
    </location>
    <ligand>
        <name>thiamine diphosphate</name>
        <dbReference type="ChEBI" id="CHEBI:58937"/>
    </ligand>
</feature>
<evidence type="ECO:0000313" key="13">
    <source>
        <dbReference type="EMBL" id="MBJ7607811.1"/>
    </source>
</evidence>
<evidence type="ECO:0000256" key="3">
    <source>
        <dbReference type="ARBA" id="ARBA00011738"/>
    </source>
</evidence>
<dbReference type="GO" id="GO:0009228">
    <property type="term" value="P:thiamine biosynthetic process"/>
    <property type="evidence" value="ECO:0007669"/>
    <property type="project" value="UniProtKB-UniRule"/>
</dbReference>
<keyword evidence="5 11" id="KW-0479">Metal-binding</keyword>
<dbReference type="SMART" id="SM00861">
    <property type="entry name" value="Transket_pyr"/>
    <property type="match status" value="1"/>
</dbReference>
<dbReference type="Pfam" id="PF02780">
    <property type="entry name" value="Transketolase_C"/>
    <property type="match status" value="1"/>
</dbReference>
<dbReference type="NCBIfam" id="TIGR00204">
    <property type="entry name" value="dxs"/>
    <property type="match status" value="1"/>
</dbReference>
<dbReference type="PANTHER" id="PTHR43322:SF5">
    <property type="entry name" value="1-DEOXY-D-XYLULOSE-5-PHOSPHATE SYNTHASE, CHLOROPLASTIC"/>
    <property type="match status" value="1"/>
</dbReference>
<dbReference type="CDD" id="cd02007">
    <property type="entry name" value="TPP_DXS"/>
    <property type="match status" value="1"/>
</dbReference>
<feature type="binding site" evidence="11">
    <location>
        <position position="144"/>
    </location>
    <ligand>
        <name>Mg(2+)</name>
        <dbReference type="ChEBI" id="CHEBI:18420"/>
    </ligand>
</feature>
<comment type="cofactor">
    <cofactor evidence="11">
        <name>Mg(2+)</name>
        <dbReference type="ChEBI" id="CHEBI:18420"/>
    </cofactor>
    <text evidence="11">Binds 1 Mg(2+) ion per subunit.</text>
</comment>
<keyword evidence="8 11" id="KW-0786">Thiamine pyrophosphate</keyword>
<dbReference type="EC" id="2.2.1.7" evidence="11"/>
<sequence>MLLEEISGPEDLRALGNADLDRLCAEIRDRLITAVARTGGHLGPNLGVVELTVAMHRVFDSPRDSIVFDTGHQAYVHKMLTGRLAGFETLRQHGGMSGYPSRSESEHDIVENSHASTGLSYALALATARELRGDGGKVICVIGDGALTGGMAYEALNNIGQIQPELIIILNDNGRSYAPTIGGIAENLGQLRLSPTYERAKEAAGQTLRQLPVVGQSAYGAAKRMKDSLKQLVSPISIFETLGLKYGGPIDGHDVRALEKALRDAASFHGPVVIHVVTDKGHGYAPAVDDSVDKFHGVSSFDPDSGAFLAKPAAWTDIFGEALLEAAEADERIVAITAAMGSSTGLLPFAARFPERFFDVGIAEQHAVTFAAGLAMQGLRPVVCIYSTFLQRAFDQIACDVALHKLPVTFVLDRAGITGDDGASHHGMLDLAYLRMIPGMTVSAPSSPNELRRLLATALAHDGPFAMRYPRGSAPHAGSAAMRPLRIGKMSVVREGGDIALLAVGKMVGVATEAAALLDGEGVHCTVVDARFVKPIDRGIADVAARHPMVLTIEDGTLIGGFADAVLEVLAEAGVSVPVTRLGLPDRFIEHGTQPVLLHKFSLDVEGVTATVRQMLSDRRPSVLAG</sequence>
<dbReference type="GO" id="GO:0005829">
    <property type="term" value="C:cytosol"/>
    <property type="evidence" value="ECO:0007669"/>
    <property type="project" value="TreeGrafter"/>
</dbReference>
<gene>
    <name evidence="11" type="primary">dxs</name>
    <name evidence="13" type="ORF">JF887_00050</name>
</gene>
<evidence type="ECO:0000256" key="6">
    <source>
        <dbReference type="ARBA" id="ARBA00022842"/>
    </source>
</evidence>
<evidence type="ECO:0000256" key="10">
    <source>
        <dbReference type="ARBA" id="ARBA00055605"/>
    </source>
</evidence>
<feature type="binding site" evidence="11">
    <location>
        <position position="173"/>
    </location>
    <ligand>
        <name>Mg(2+)</name>
        <dbReference type="ChEBI" id="CHEBI:18420"/>
    </ligand>
</feature>
<feature type="binding site" evidence="11">
    <location>
        <position position="284"/>
    </location>
    <ligand>
        <name>thiamine diphosphate</name>
        <dbReference type="ChEBI" id="CHEBI:58937"/>
    </ligand>
</feature>
<comment type="similarity">
    <text evidence="2 11">Belongs to the transketolase family. DXPS subfamily.</text>
</comment>
<comment type="function">
    <text evidence="10 11">Catalyzes the acyloin condensation reaction between C atoms 2 and 3 of pyruvate and glyceraldehyde 3-phosphate to yield 1-deoxy-D-xylulose-5-phosphate (DXP).</text>
</comment>